<dbReference type="GO" id="GO:0031683">
    <property type="term" value="F:G-protein beta/gamma-subunit complex binding"/>
    <property type="evidence" value="ECO:0007669"/>
    <property type="project" value="InterPro"/>
</dbReference>
<comment type="caution">
    <text evidence="5">The sequence shown here is derived from an EMBL/GenBank/DDBJ whole genome shotgun (WGS) entry which is preliminary data.</text>
</comment>
<dbReference type="GO" id="GO:0007188">
    <property type="term" value="P:adenylate cyclase-modulating G protein-coupled receptor signaling pathway"/>
    <property type="evidence" value="ECO:0007669"/>
    <property type="project" value="TreeGrafter"/>
</dbReference>
<dbReference type="STRING" id="106549.A0A540KJV1"/>
<dbReference type="InterPro" id="IPR011025">
    <property type="entry name" value="GproteinA_insert"/>
</dbReference>
<dbReference type="SUPFAM" id="SSF47895">
    <property type="entry name" value="Transducin (alpha subunit), insertion domain"/>
    <property type="match status" value="1"/>
</dbReference>
<keyword evidence="1 4" id="KW-0547">Nucleotide-binding</keyword>
<dbReference type="AlphaFoldDB" id="A0A540KJV1"/>
<keyword evidence="3" id="KW-0807">Transducer</keyword>
<protein>
    <recommendedName>
        <fullName evidence="7">Extra-large guanine nucleotide-binding protein 3</fullName>
    </recommendedName>
</protein>
<accession>A0A540KJV1</accession>
<feature type="binding site" evidence="4">
    <location>
        <position position="218"/>
    </location>
    <ligand>
        <name>GTP</name>
        <dbReference type="ChEBI" id="CHEBI:37565"/>
    </ligand>
</feature>
<evidence type="ECO:0000256" key="1">
    <source>
        <dbReference type="ARBA" id="ARBA00022741"/>
    </source>
</evidence>
<dbReference type="EMBL" id="VIEB01001182">
    <property type="protein sequence ID" value="TQD74469.1"/>
    <property type="molecule type" value="Genomic_DNA"/>
</dbReference>
<evidence type="ECO:0000256" key="3">
    <source>
        <dbReference type="ARBA" id="ARBA00023224"/>
    </source>
</evidence>
<name>A0A540KJV1_MALBA</name>
<gene>
    <name evidence="5" type="ORF">C1H46_039997</name>
</gene>
<dbReference type="Gene3D" id="1.10.400.10">
    <property type="entry name" value="GI Alpha 1, domain 2-like"/>
    <property type="match status" value="1"/>
</dbReference>
<evidence type="ECO:0000313" key="5">
    <source>
        <dbReference type="EMBL" id="TQD74469.1"/>
    </source>
</evidence>
<dbReference type="GO" id="GO:0005834">
    <property type="term" value="C:heterotrimeric G-protein complex"/>
    <property type="evidence" value="ECO:0007669"/>
    <property type="project" value="TreeGrafter"/>
</dbReference>
<keyword evidence="2 4" id="KW-0342">GTP-binding</keyword>
<dbReference type="SUPFAM" id="SSF52540">
    <property type="entry name" value="P-loop containing nucleoside triphosphate hydrolases"/>
    <property type="match status" value="1"/>
</dbReference>
<dbReference type="GO" id="GO:0001664">
    <property type="term" value="F:G protein-coupled receptor binding"/>
    <property type="evidence" value="ECO:0007669"/>
    <property type="project" value="TreeGrafter"/>
</dbReference>
<dbReference type="InterPro" id="IPR027417">
    <property type="entry name" value="P-loop_NTPase"/>
</dbReference>
<proteinExistence type="predicted"/>
<dbReference type="PANTHER" id="PTHR10218:SF334">
    <property type="entry name" value="EXTRA-LARGE GUANINE NUCLEOTIDE-BINDING PROTEIN 3"/>
    <property type="match status" value="1"/>
</dbReference>
<dbReference type="InterPro" id="IPR001019">
    <property type="entry name" value="Gprotein_alpha_su"/>
</dbReference>
<evidence type="ECO:0008006" key="7">
    <source>
        <dbReference type="Google" id="ProtNLM"/>
    </source>
</evidence>
<dbReference type="GO" id="GO:0005737">
    <property type="term" value="C:cytoplasm"/>
    <property type="evidence" value="ECO:0007669"/>
    <property type="project" value="TreeGrafter"/>
</dbReference>
<dbReference type="Proteomes" id="UP000315295">
    <property type="component" value="Unassembled WGS sequence"/>
</dbReference>
<dbReference type="PROSITE" id="PS51882">
    <property type="entry name" value="G_ALPHA"/>
    <property type="match status" value="1"/>
</dbReference>
<evidence type="ECO:0000256" key="2">
    <source>
        <dbReference type="ARBA" id="ARBA00023134"/>
    </source>
</evidence>
<keyword evidence="6" id="KW-1185">Reference proteome</keyword>
<dbReference type="GO" id="GO:0003924">
    <property type="term" value="F:GTPase activity"/>
    <property type="evidence" value="ECO:0007669"/>
    <property type="project" value="InterPro"/>
</dbReference>
<reference evidence="5 6" key="1">
    <citation type="journal article" date="2019" name="G3 (Bethesda)">
        <title>Sequencing of a Wild Apple (Malus baccata) Genome Unravels the Differences Between Cultivated and Wild Apple Species Regarding Disease Resistance and Cold Tolerance.</title>
        <authorList>
            <person name="Chen X."/>
        </authorList>
    </citation>
    <scope>NUCLEOTIDE SEQUENCE [LARGE SCALE GENOMIC DNA]</scope>
    <source>
        <strain evidence="6">cv. Shandingzi</strain>
        <tissue evidence="5">Leaves</tissue>
    </source>
</reference>
<sequence length="265" mass="30623">MLKHFSDWLLDIIATGDLDAFFPAATREYAPLVEEVWKDPAIQETYKRRDELSFISFLMLQKGVTQANGLALIEFSLDDQSPMSEAYTENQEAPPLPVTKYQFIKVNAKGMNEGGNGSGALLQNKMIQSKELFENMVKHPCFKDTPFVLILNKYDLLEDKVNKAPLSCCEWFNDFSPVKPRNNNQSLAHQAYLYVAMKFKDLYASITGRKLFVWQARARDRVTVDEAFKYIREVLKWDYEKEETYYGGLEDSFYSRDMSSSPYAK</sequence>
<evidence type="ECO:0000256" key="4">
    <source>
        <dbReference type="PIRSR" id="PIRSR601019-1"/>
    </source>
</evidence>
<dbReference type="PANTHER" id="PTHR10218">
    <property type="entry name" value="GTP-BINDING PROTEIN ALPHA SUBUNIT"/>
    <property type="match status" value="1"/>
</dbReference>
<feature type="binding site" evidence="4">
    <location>
        <begin position="152"/>
        <end position="155"/>
    </location>
    <ligand>
        <name>GTP</name>
        <dbReference type="ChEBI" id="CHEBI:37565"/>
    </ligand>
</feature>
<evidence type="ECO:0000313" key="6">
    <source>
        <dbReference type="Proteomes" id="UP000315295"/>
    </source>
</evidence>
<dbReference type="GO" id="GO:0005525">
    <property type="term" value="F:GTP binding"/>
    <property type="evidence" value="ECO:0007669"/>
    <property type="project" value="UniProtKB-KW"/>
</dbReference>
<organism evidence="5 6">
    <name type="scientific">Malus baccata</name>
    <name type="common">Siberian crab apple</name>
    <name type="synonym">Pyrus baccata</name>
    <dbReference type="NCBI Taxonomy" id="106549"/>
    <lineage>
        <taxon>Eukaryota</taxon>
        <taxon>Viridiplantae</taxon>
        <taxon>Streptophyta</taxon>
        <taxon>Embryophyta</taxon>
        <taxon>Tracheophyta</taxon>
        <taxon>Spermatophyta</taxon>
        <taxon>Magnoliopsida</taxon>
        <taxon>eudicotyledons</taxon>
        <taxon>Gunneridae</taxon>
        <taxon>Pentapetalae</taxon>
        <taxon>rosids</taxon>
        <taxon>fabids</taxon>
        <taxon>Rosales</taxon>
        <taxon>Rosaceae</taxon>
        <taxon>Amygdaloideae</taxon>
        <taxon>Maleae</taxon>
        <taxon>Malus</taxon>
    </lineage>
</organism>
<dbReference type="Gene3D" id="3.40.50.300">
    <property type="entry name" value="P-loop containing nucleotide triphosphate hydrolases"/>
    <property type="match status" value="1"/>
</dbReference>
<dbReference type="Pfam" id="PF00503">
    <property type="entry name" value="G-alpha"/>
    <property type="match status" value="1"/>
</dbReference>